<dbReference type="InterPro" id="IPR039537">
    <property type="entry name" value="Retrotran_Ty1/copia-like"/>
</dbReference>
<keyword evidence="1" id="KW-0645">Protease</keyword>
<evidence type="ECO:0000256" key="1">
    <source>
        <dbReference type="ARBA" id="ARBA00022670"/>
    </source>
</evidence>
<evidence type="ECO:0000313" key="5">
    <source>
        <dbReference type="Proteomes" id="UP001151760"/>
    </source>
</evidence>
<sequence>MTQKPRLGFGSTKKACFVCGSYSHLIKDYDFHEKRIVKKSVLQNMGKNIGQREIRPVWNNVQRINHQNKFVPSTVLTRFGRVPVSAAKQSSLRATTSTSTFRPVNTATHTNRVNVSKLRTNAFHKSHSPIRRSFYKSTAPNTRISNEKVNTVRVNGVNTAGQTAVSAVKGNGVTAVKASAGCVWRPKMTDLNNVSKDNSGSWVSKRGNPQQALKNKGIFDSGCSRHMTGNKDFLIDYQDIDGGFVAFGGSARGGKITGKGKIRTDKLDFEDVFFVKELKFNLFSVSQMCDKKNSVLFTETECLVLSPDFKLLDASQVLLRVPRQSNMYSFDLKNVVPSGNLTCLFAKAIIDESKLWHRRLGHVNFKTMNKLMKGNLVKGLPSKIFENDHTCVACQKGKQHKASYKAKLVSSISQPLQMLHMDLFGPTSVRKYRQFESSDDDLYEEDASKQGKEKVSTDQELLEKMLNLQLEAEEENTMAFELIKFIKSMLEE</sequence>
<comment type="caution">
    <text evidence="4">The sequence shown here is derived from an EMBL/GenBank/DDBJ whole genome shotgun (WGS) entry which is preliminary data.</text>
</comment>
<proteinExistence type="predicted"/>
<gene>
    <name evidence="4" type="ORF">Tco_1006995</name>
</gene>
<reference evidence="4" key="1">
    <citation type="journal article" date="2022" name="Int. J. Mol. Sci.">
        <title>Draft Genome of Tanacetum Coccineum: Genomic Comparison of Closely Related Tanacetum-Family Plants.</title>
        <authorList>
            <person name="Yamashiro T."/>
            <person name="Shiraishi A."/>
            <person name="Nakayama K."/>
            <person name="Satake H."/>
        </authorList>
    </citation>
    <scope>NUCLEOTIDE SEQUENCE</scope>
</reference>
<dbReference type="InterPro" id="IPR025724">
    <property type="entry name" value="GAG-pre-integrase_dom"/>
</dbReference>
<reference evidence="4" key="2">
    <citation type="submission" date="2022-01" db="EMBL/GenBank/DDBJ databases">
        <authorList>
            <person name="Yamashiro T."/>
            <person name="Shiraishi A."/>
            <person name="Satake H."/>
            <person name="Nakayama K."/>
        </authorList>
    </citation>
    <scope>NUCLEOTIDE SEQUENCE</scope>
</reference>
<protein>
    <submittedName>
        <fullName evidence="4">Ribonuclease H-like domain-containing protein</fullName>
    </submittedName>
</protein>
<dbReference type="Pfam" id="PF13976">
    <property type="entry name" value="gag_pre-integrs"/>
    <property type="match status" value="1"/>
</dbReference>
<dbReference type="EMBL" id="BQNB010017462">
    <property type="protein sequence ID" value="GJT63462.1"/>
    <property type="molecule type" value="Genomic_DNA"/>
</dbReference>
<accession>A0ABQ5FL68</accession>
<feature type="domain" description="GAG-pre-integrase" evidence="2">
    <location>
        <begin position="326"/>
        <end position="399"/>
    </location>
</feature>
<evidence type="ECO:0000259" key="2">
    <source>
        <dbReference type="Pfam" id="PF13976"/>
    </source>
</evidence>
<keyword evidence="1" id="KW-0378">Hydrolase</keyword>
<dbReference type="PANTHER" id="PTHR42648:SF32">
    <property type="entry name" value="RIBONUCLEASE H-LIKE DOMAIN, GAG-PRE-INTEGRASE DOMAIN PROTEIN-RELATED"/>
    <property type="match status" value="1"/>
</dbReference>
<evidence type="ECO:0000313" key="4">
    <source>
        <dbReference type="EMBL" id="GJT63462.1"/>
    </source>
</evidence>
<name>A0ABQ5FL68_9ASTR</name>
<dbReference type="InterPro" id="IPR054722">
    <property type="entry name" value="PolX-like_BBD"/>
</dbReference>
<keyword evidence="5" id="KW-1185">Reference proteome</keyword>
<dbReference type="Proteomes" id="UP001151760">
    <property type="component" value="Unassembled WGS sequence"/>
</dbReference>
<organism evidence="4 5">
    <name type="scientific">Tanacetum coccineum</name>
    <dbReference type="NCBI Taxonomy" id="301880"/>
    <lineage>
        <taxon>Eukaryota</taxon>
        <taxon>Viridiplantae</taxon>
        <taxon>Streptophyta</taxon>
        <taxon>Embryophyta</taxon>
        <taxon>Tracheophyta</taxon>
        <taxon>Spermatophyta</taxon>
        <taxon>Magnoliopsida</taxon>
        <taxon>eudicotyledons</taxon>
        <taxon>Gunneridae</taxon>
        <taxon>Pentapetalae</taxon>
        <taxon>asterids</taxon>
        <taxon>campanulids</taxon>
        <taxon>Asterales</taxon>
        <taxon>Asteraceae</taxon>
        <taxon>Asteroideae</taxon>
        <taxon>Anthemideae</taxon>
        <taxon>Anthemidinae</taxon>
        <taxon>Tanacetum</taxon>
    </lineage>
</organism>
<dbReference type="PANTHER" id="PTHR42648">
    <property type="entry name" value="TRANSPOSASE, PUTATIVE-RELATED"/>
    <property type="match status" value="1"/>
</dbReference>
<dbReference type="Pfam" id="PF22936">
    <property type="entry name" value="Pol_BBD"/>
    <property type="match status" value="1"/>
</dbReference>
<feature type="domain" description="Retrovirus-related Pol polyprotein from transposon TNT 1-94-like beta-barrel" evidence="3">
    <location>
        <begin position="218"/>
        <end position="291"/>
    </location>
</feature>
<evidence type="ECO:0000259" key="3">
    <source>
        <dbReference type="Pfam" id="PF22936"/>
    </source>
</evidence>